<dbReference type="EMBL" id="FMUB01000001">
    <property type="protein sequence ID" value="SCX03414.1"/>
    <property type="molecule type" value="Genomic_DNA"/>
</dbReference>
<evidence type="ECO:0000313" key="1">
    <source>
        <dbReference type="EMBL" id="SCX03414.1"/>
    </source>
</evidence>
<evidence type="ECO:0000313" key="2">
    <source>
        <dbReference type="Proteomes" id="UP000199707"/>
    </source>
</evidence>
<reference evidence="2" key="1">
    <citation type="submission" date="2016-10" db="EMBL/GenBank/DDBJ databases">
        <authorList>
            <person name="Varghese N."/>
            <person name="Submissions S."/>
        </authorList>
    </citation>
    <scope>NUCLEOTIDE SEQUENCE [LARGE SCALE GENOMIC DNA]</scope>
    <source>
        <strain evidence="2">UNC267MFSha1.1M11</strain>
    </source>
</reference>
<accession>A0A1G4VB25</accession>
<proteinExistence type="predicted"/>
<name>A0A1G4VB25_9MYCO</name>
<sequence length="69" mass="7840">MSDLSMTADGASGAVSLKLLWRRYIQHAVGWLTRAKLPGQGPARSRRSYPCARPAYMNDACMRREMRRL</sequence>
<organism evidence="1 2">
    <name type="scientific">Mycolicibacterium fluoranthenivorans</name>
    <dbReference type="NCBI Taxonomy" id="258505"/>
    <lineage>
        <taxon>Bacteria</taxon>
        <taxon>Bacillati</taxon>
        <taxon>Actinomycetota</taxon>
        <taxon>Actinomycetes</taxon>
        <taxon>Mycobacteriales</taxon>
        <taxon>Mycobacteriaceae</taxon>
        <taxon>Mycolicibacterium</taxon>
    </lineage>
</organism>
<dbReference type="Proteomes" id="UP000199707">
    <property type="component" value="Unassembled WGS sequence"/>
</dbReference>
<gene>
    <name evidence="1" type="ORF">SAMN02799620_00583</name>
</gene>
<protein>
    <submittedName>
        <fullName evidence="1">Uncharacterized protein</fullName>
    </submittedName>
</protein>
<dbReference type="AlphaFoldDB" id="A0A1G4VB25"/>